<dbReference type="PANTHER" id="PTHR30290:SF9">
    <property type="entry name" value="OLIGOPEPTIDE-BINDING PROTEIN APPA"/>
    <property type="match status" value="1"/>
</dbReference>
<name>A0A3B1CGM8_9ZZZZ</name>
<evidence type="ECO:0000256" key="2">
    <source>
        <dbReference type="ARBA" id="ARBA00022448"/>
    </source>
</evidence>
<dbReference type="InterPro" id="IPR000914">
    <property type="entry name" value="SBP_5_dom"/>
</dbReference>
<keyword evidence="3" id="KW-0732">Signal</keyword>
<dbReference type="Gene3D" id="3.90.76.10">
    <property type="entry name" value="Dipeptide-binding Protein, Domain 1"/>
    <property type="match status" value="1"/>
</dbReference>
<protein>
    <submittedName>
        <fullName evidence="5">Oligopeptide ABC transporter, periplasmic oligopeptide-binding protein OppA (TC 3.A.1.5.1)</fullName>
    </submittedName>
</protein>
<evidence type="ECO:0000256" key="3">
    <source>
        <dbReference type="ARBA" id="ARBA00022729"/>
    </source>
</evidence>
<dbReference type="GO" id="GO:0015833">
    <property type="term" value="P:peptide transport"/>
    <property type="evidence" value="ECO:0007669"/>
    <property type="project" value="TreeGrafter"/>
</dbReference>
<dbReference type="GO" id="GO:1904680">
    <property type="term" value="F:peptide transmembrane transporter activity"/>
    <property type="evidence" value="ECO:0007669"/>
    <property type="project" value="TreeGrafter"/>
</dbReference>
<dbReference type="PIRSF" id="PIRSF002741">
    <property type="entry name" value="MppA"/>
    <property type="match status" value="1"/>
</dbReference>
<keyword evidence="2" id="KW-0813">Transport</keyword>
<dbReference type="InterPro" id="IPR030678">
    <property type="entry name" value="Peptide/Ni-bd"/>
</dbReference>
<dbReference type="InterPro" id="IPR039424">
    <property type="entry name" value="SBP_5"/>
</dbReference>
<dbReference type="Gene3D" id="3.40.190.10">
    <property type="entry name" value="Periplasmic binding protein-like II"/>
    <property type="match status" value="1"/>
</dbReference>
<dbReference type="Gene3D" id="3.10.105.10">
    <property type="entry name" value="Dipeptide-binding Protein, Domain 3"/>
    <property type="match status" value="1"/>
</dbReference>
<dbReference type="GO" id="GO:0043190">
    <property type="term" value="C:ATP-binding cassette (ABC) transporter complex"/>
    <property type="evidence" value="ECO:0007669"/>
    <property type="project" value="InterPro"/>
</dbReference>
<dbReference type="Pfam" id="PF00496">
    <property type="entry name" value="SBP_bac_5"/>
    <property type="match status" value="1"/>
</dbReference>
<evidence type="ECO:0000313" key="5">
    <source>
        <dbReference type="EMBL" id="VAX21790.1"/>
    </source>
</evidence>
<dbReference type="PANTHER" id="PTHR30290">
    <property type="entry name" value="PERIPLASMIC BINDING COMPONENT OF ABC TRANSPORTER"/>
    <property type="match status" value="1"/>
</dbReference>
<feature type="domain" description="Solute-binding protein family 5" evidence="4">
    <location>
        <begin position="73"/>
        <end position="450"/>
    </location>
</feature>
<dbReference type="GO" id="GO:0042597">
    <property type="term" value="C:periplasmic space"/>
    <property type="evidence" value="ECO:0007669"/>
    <property type="project" value="UniProtKB-ARBA"/>
</dbReference>
<evidence type="ECO:0000256" key="1">
    <source>
        <dbReference type="ARBA" id="ARBA00005695"/>
    </source>
</evidence>
<proteinExistence type="inferred from homology"/>
<dbReference type="SUPFAM" id="SSF53850">
    <property type="entry name" value="Periplasmic binding protein-like II"/>
    <property type="match status" value="1"/>
</dbReference>
<dbReference type="EMBL" id="UOGD01000205">
    <property type="protein sequence ID" value="VAX21790.1"/>
    <property type="molecule type" value="Genomic_DNA"/>
</dbReference>
<dbReference type="PROSITE" id="PS51257">
    <property type="entry name" value="PROKAR_LIPOPROTEIN"/>
    <property type="match status" value="1"/>
</dbReference>
<comment type="similarity">
    <text evidence="1">Belongs to the bacterial solute-binding protein 5 family.</text>
</comment>
<reference evidence="5" key="1">
    <citation type="submission" date="2018-06" db="EMBL/GenBank/DDBJ databases">
        <authorList>
            <person name="Zhirakovskaya E."/>
        </authorList>
    </citation>
    <scope>NUCLEOTIDE SEQUENCE</scope>
</reference>
<organism evidence="5">
    <name type="scientific">hydrothermal vent metagenome</name>
    <dbReference type="NCBI Taxonomy" id="652676"/>
    <lineage>
        <taxon>unclassified sequences</taxon>
        <taxon>metagenomes</taxon>
        <taxon>ecological metagenomes</taxon>
    </lineage>
</organism>
<accession>A0A3B1CGM8</accession>
<dbReference type="AlphaFoldDB" id="A0A3B1CGM8"/>
<evidence type="ECO:0000259" key="4">
    <source>
        <dbReference type="Pfam" id="PF00496"/>
    </source>
</evidence>
<sequence>MKKKSIVISFILILIIFSCTSQKNSRNIIIGIPSDVESFVPLYAFSVEEGNVTELLYLSLLQYEWNSDLGEVEFQPMLADKWSWDEKRETLSIVIRDDVYWSDGVKCTVDDVIFSFDLYSDPDVQSRALGFFEKYYTDDDGHILLNKSLVKISDTELQIKFKNGSHPDLFEIDHPIIPKHVFENVRRSKISVDELNQNPITNGPYRLKKWDRDQAIILEKDTTSFLIDANSPDQIIFKVIPEYQIRLTQLQNGEIDLMEDIQTDDIEKLKSNGNIKVIPISGRDFDYIAWNNIDPKKYSKNGSITKNIFFGSANVRKALTHALNREAVINEYLSGYGQLSVGPVSPIFKNIFDDSLIPYDYNSAAAKKLLSDEGWKDSNGDGTIDKNGVEFAFTLHIPSGNPRRDFAASLFKNNLLAVGIDVTIEQNELGTFIDNLFAKQYDAWMAAWVVPIPINLRISWYSELEETPLNFASYQNKEVDKLLDNIQDGSSSDIKADYKKIQKIIHKDEPYSFLYWVDNIVSYNKRITKINISPLGSVRHCWLWRIE</sequence>
<gene>
    <name evidence="5" type="ORF">MNBD_IGNAVI01-549</name>
</gene>